<comment type="caution">
    <text evidence="2">The sequence shown here is derived from an EMBL/GenBank/DDBJ whole genome shotgun (WGS) entry which is preliminary data.</text>
</comment>
<keyword evidence="1" id="KW-0732">Signal</keyword>
<feature type="chain" id="PRO_5047335884" evidence="1">
    <location>
        <begin position="20"/>
        <end position="95"/>
    </location>
</feature>
<keyword evidence="3" id="KW-1185">Reference proteome</keyword>
<reference evidence="2 3" key="1">
    <citation type="submission" date="2023-07" db="EMBL/GenBank/DDBJ databases">
        <title>Genomic Encyclopedia of Type Strains, Phase IV (KMG-IV): sequencing the most valuable type-strain genomes for metagenomic binning, comparative biology and taxonomic classification.</title>
        <authorList>
            <person name="Goeker M."/>
        </authorList>
    </citation>
    <scope>NUCLEOTIDE SEQUENCE [LARGE SCALE GENOMIC DNA]</scope>
    <source>
        <strain evidence="2 3">DSM 19619</strain>
    </source>
</reference>
<accession>A0ABU0J5Y9</accession>
<protein>
    <submittedName>
        <fullName evidence="2">Uncharacterized protein</fullName>
    </submittedName>
</protein>
<sequence length="95" mass="10111">MRLCSVLLLGLLAAPPAWAGNACGLRPDDWCPAPAGDACGRHADVESCRRDQACTGMAYRGESLIACRRDERGFGLNCPTVGCKSRSPEGRTDDD</sequence>
<gene>
    <name evidence="2" type="ORF">QO011_001987</name>
</gene>
<dbReference type="EMBL" id="JAUSVX010000003">
    <property type="protein sequence ID" value="MDQ0468976.1"/>
    <property type="molecule type" value="Genomic_DNA"/>
</dbReference>
<dbReference type="Proteomes" id="UP001242480">
    <property type="component" value="Unassembled WGS sequence"/>
</dbReference>
<evidence type="ECO:0000256" key="1">
    <source>
        <dbReference type="SAM" id="SignalP"/>
    </source>
</evidence>
<organism evidence="2 3">
    <name type="scientific">Labrys wisconsinensis</name>
    <dbReference type="NCBI Taxonomy" id="425677"/>
    <lineage>
        <taxon>Bacteria</taxon>
        <taxon>Pseudomonadati</taxon>
        <taxon>Pseudomonadota</taxon>
        <taxon>Alphaproteobacteria</taxon>
        <taxon>Hyphomicrobiales</taxon>
        <taxon>Xanthobacteraceae</taxon>
        <taxon>Labrys</taxon>
    </lineage>
</organism>
<feature type="signal peptide" evidence="1">
    <location>
        <begin position="1"/>
        <end position="19"/>
    </location>
</feature>
<proteinExistence type="predicted"/>
<evidence type="ECO:0000313" key="3">
    <source>
        <dbReference type="Proteomes" id="UP001242480"/>
    </source>
</evidence>
<dbReference type="RefSeq" id="WP_307270993.1">
    <property type="nucleotide sequence ID" value="NZ_JAUSVX010000003.1"/>
</dbReference>
<name>A0ABU0J5Y9_9HYPH</name>
<evidence type="ECO:0000313" key="2">
    <source>
        <dbReference type="EMBL" id="MDQ0468976.1"/>
    </source>
</evidence>